<keyword evidence="15" id="KW-0460">Magnesium</keyword>
<dbReference type="GO" id="GO:0006782">
    <property type="term" value="P:protoporphyrinogen IX biosynthetic process"/>
    <property type="evidence" value="ECO:0007669"/>
    <property type="project" value="UniProtKB-UniPathway"/>
</dbReference>
<feature type="active site" description="Schiff-base intermediate with substrate" evidence="12">
    <location>
        <position position="196"/>
    </location>
</feature>
<comment type="catalytic activity">
    <reaction evidence="11 16">
        <text>2 5-aminolevulinate = porphobilinogen + 2 H2O + H(+)</text>
        <dbReference type="Rhea" id="RHEA:24064"/>
        <dbReference type="ChEBI" id="CHEBI:15377"/>
        <dbReference type="ChEBI" id="CHEBI:15378"/>
        <dbReference type="ChEBI" id="CHEBI:58126"/>
        <dbReference type="ChEBI" id="CHEBI:356416"/>
        <dbReference type="EC" id="4.2.1.24"/>
    </reaction>
</comment>
<keyword evidence="14" id="KW-0479">Metal-binding</keyword>
<feature type="binding site" evidence="14">
    <location>
        <position position="130"/>
    </location>
    <ligand>
        <name>Zn(2+)</name>
        <dbReference type="ChEBI" id="CHEBI:29105"/>
        <note>catalytic</note>
    </ligand>
</feature>
<keyword evidence="14" id="KW-0862">Zinc</keyword>
<evidence type="ECO:0000256" key="17">
    <source>
        <dbReference type="RuleBase" id="RU004161"/>
    </source>
</evidence>
<reference evidence="18 19" key="1">
    <citation type="submission" date="2016-07" db="EMBL/GenBank/DDBJ databases">
        <title>Genome and transcriptome analysis of iron-reducing fermentative bacteria Anoxybacter fermentans.</title>
        <authorList>
            <person name="Zeng X."/>
            <person name="Shao Z."/>
        </authorList>
    </citation>
    <scope>NUCLEOTIDE SEQUENCE [LARGE SCALE GENOMIC DNA]</scope>
    <source>
        <strain evidence="18 19">DY22613</strain>
    </source>
</reference>
<keyword evidence="8 16" id="KW-0456">Lyase</keyword>
<feature type="binding site" evidence="14">
    <location>
        <position position="122"/>
    </location>
    <ligand>
        <name>Zn(2+)</name>
        <dbReference type="ChEBI" id="CHEBI:29105"/>
        <note>catalytic</note>
    </ligand>
</feature>
<comment type="pathway">
    <text evidence="2">Porphyrin-containing compound metabolism; protoporphyrin-IX biosynthesis; coproporphyrinogen-III from 5-aminolevulinate: step 1/4.</text>
</comment>
<feature type="binding site" evidence="13">
    <location>
        <position position="218"/>
    </location>
    <ligand>
        <name>5-aminolevulinate</name>
        <dbReference type="ChEBI" id="CHEBI:356416"/>
        <label>1</label>
    </ligand>
</feature>
<evidence type="ECO:0000256" key="6">
    <source>
        <dbReference type="ARBA" id="ARBA00020771"/>
    </source>
</evidence>
<feature type="binding site" evidence="13">
    <location>
        <position position="275"/>
    </location>
    <ligand>
        <name>5-aminolevulinate</name>
        <dbReference type="ChEBI" id="CHEBI:356416"/>
        <label>2</label>
    </ligand>
</feature>
<evidence type="ECO:0000256" key="14">
    <source>
        <dbReference type="PIRSR" id="PIRSR001415-3"/>
    </source>
</evidence>
<comment type="cofactor">
    <cofactor evidence="1">
        <name>Zn(2+)</name>
        <dbReference type="ChEBI" id="CHEBI:29105"/>
    </cofactor>
</comment>
<dbReference type="EMBL" id="CP016379">
    <property type="protein sequence ID" value="AZR72791.1"/>
    <property type="molecule type" value="Genomic_DNA"/>
</dbReference>
<dbReference type="NCBIfam" id="NF006762">
    <property type="entry name" value="PRK09283.1"/>
    <property type="match status" value="1"/>
</dbReference>
<evidence type="ECO:0000256" key="10">
    <source>
        <dbReference type="ARBA" id="ARBA00025628"/>
    </source>
</evidence>
<evidence type="ECO:0000256" key="13">
    <source>
        <dbReference type="PIRSR" id="PIRSR001415-2"/>
    </source>
</evidence>
<evidence type="ECO:0000256" key="12">
    <source>
        <dbReference type="PIRSR" id="PIRSR001415-1"/>
    </source>
</evidence>
<dbReference type="InterPro" id="IPR013785">
    <property type="entry name" value="Aldolase_TIM"/>
</dbReference>
<feature type="binding site" evidence="13">
    <location>
        <position position="314"/>
    </location>
    <ligand>
        <name>5-aminolevulinate</name>
        <dbReference type="ChEBI" id="CHEBI:356416"/>
        <label>2</label>
    </ligand>
</feature>
<evidence type="ECO:0000256" key="16">
    <source>
        <dbReference type="RuleBase" id="RU000515"/>
    </source>
</evidence>
<dbReference type="PROSITE" id="PS00169">
    <property type="entry name" value="D_ALA_DEHYDRATASE"/>
    <property type="match status" value="1"/>
</dbReference>
<dbReference type="OrthoDB" id="9805001at2"/>
<dbReference type="InterPro" id="IPR001731">
    <property type="entry name" value="ALAD"/>
</dbReference>
<proteinExistence type="inferred from homology"/>
<dbReference type="EC" id="4.2.1.24" evidence="5 16"/>
<evidence type="ECO:0000313" key="19">
    <source>
        <dbReference type="Proteomes" id="UP000267250"/>
    </source>
</evidence>
<dbReference type="GO" id="GO:0005829">
    <property type="term" value="C:cytosol"/>
    <property type="evidence" value="ECO:0007669"/>
    <property type="project" value="TreeGrafter"/>
</dbReference>
<gene>
    <name evidence="18" type="ORF">BBF96_04905</name>
</gene>
<evidence type="ECO:0000256" key="7">
    <source>
        <dbReference type="ARBA" id="ARBA00023133"/>
    </source>
</evidence>
<comment type="similarity">
    <text evidence="3 17">Belongs to the ALAD family.</text>
</comment>
<dbReference type="FunFam" id="3.20.20.70:FF:000019">
    <property type="entry name" value="Delta-aminolevulinic acid dehydratase"/>
    <property type="match status" value="1"/>
</dbReference>
<feature type="binding site" evidence="15">
    <location>
        <position position="234"/>
    </location>
    <ligand>
        <name>Mg(2+)</name>
        <dbReference type="ChEBI" id="CHEBI:18420"/>
    </ligand>
</feature>
<evidence type="ECO:0000256" key="1">
    <source>
        <dbReference type="ARBA" id="ARBA00001947"/>
    </source>
</evidence>
<feature type="binding site" evidence="14">
    <location>
        <position position="120"/>
    </location>
    <ligand>
        <name>Zn(2+)</name>
        <dbReference type="ChEBI" id="CHEBI:29105"/>
        <note>catalytic</note>
    </ligand>
</feature>
<feature type="active site" description="Schiff-base intermediate with substrate" evidence="12">
    <location>
        <position position="249"/>
    </location>
</feature>
<name>A0A3Q9HPJ7_9FIRM</name>
<dbReference type="KEGG" id="aft:BBF96_04905"/>
<evidence type="ECO:0000256" key="15">
    <source>
        <dbReference type="PIRSR" id="PIRSR001415-5"/>
    </source>
</evidence>
<feature type="binding site" evidence="13">
    <location>
        <position position="206"/>
    </location>
    <ligand>
        <name>5-aminolevulinate</name>
        <dbReference type="ChEBI" id="CHEBI:356416"/>
        <label>1</label>
    </ligand>
</feature>
<dbReference type="InterPro" id="IPR030656">
    <property type="entry name" value="ALAD_AS"/>
</dbReference>
<dbReference type="Gene3D" id="3.20.20.70">
    <property type="entry name" value="Aldolase class I"/>
    <property type="match status" value="1"/>
</dbReference>
<dbReference type="SUPFAM" id="SSF51569">
    <property type="entry name" value="Aldolase"/>
    <property type="match status" value="1"/>
</dbReference>
<dbReference type="RefSeq" id="WP_127016125.1">
    <property type="nucleotide sequence ID" value="NZ_CP016379.1"/>
</dbReference>
<dbReference type="PRINTS" id="PR00144">
    <property type="entry name" value="DALDHYDRTASE"/>
</dbReference>
<dbReference type="PANTHER" id="PTHR11458:SF0">
    <property type="entry name" value="DELTA-AMINOLEVULINIC ACID DEHYDRATASE"/>
    <property type="match status" value="1"/>
</dbReference>
<dbReference type="Pfam" id="PF00490">
    <property type="entry name" value="ALAD"/>
    <property type="match status" value="1"/>
</dbReference>
<organism evidence="18 19">
    <name type="scientific">Anoxybacter fermentans</name>
    <dbReference type="NCBI Taxonomy" id="1323375"/>
    <lineage>
        <taxon>Bacteria</taxon>
        <taxon>Bacillati</taxon>
        <taxon>Bacillota</taxon>
        <taxon>Clostridia</taxon>
        <taxon>Halanaerobiales</taxon>
        <taxon>Anoxybacter</taxon>
    </lineage>
</organism>
<evidence type="ECO:0000256" key="9">
    <source>
        <dbReference type="ARBA" id="ARBA00023244"/>
    </source>
</evidence>
<evidence type="ECO:0000256" key="4">
    <source>
        <dbReference type="ARBA" id="ARBA00011823"/>
    </source>
</evidence>
<keyword evidence="9 16" id="KW-0627">Porphyrin biosynthesis</keyword>
<dbReference type="Proteomes" id="UP000267250">
    <property type="component" value="Chromosome"/>
</dbReference>
<keyword evidence="19" id="KW-1185">Reference proteome</keyword>
<evidence type="ECO:0000256" key="11">
    <source>
        <dbReference type="ARBA" id="ARBA00047651"/>
    </source>
</evidence>
<accession>A0A3Q9HPJ7</accession>
<dbReference type="GO" id="GO:0008270">
    <property type="term" value="F:zinc ion binding"/>
    <property type="evidence" value="ECO:0007669"/>
    <property type="project" value="TreeGrafter"/>
</dbReference>
<evidence type="ECO:0000256" key="3">
    <source>
        <dbReference type="ARBA" id="ARBA00008055"/>
    </source>
</evidence>
<keyword evidence="7" id="KW-0350">Heme biosynthesis</keyword>
<dbReference type="CDD" id="cd00384">
    <property type="entry name" value="ALAD_PBGS"/>
    <property type="match status" value="1"/>
</dbReference>
<comment type="subunit">
    <text evidence="4 16">Homooctamer.</text>
</comment>
<evidence type="ECO:0000313" key="18">
    <source>
        <dbReference type="EMBL" id="AZR72791.1"/>
    </source>
</evidence>
<dbReference type="UniPathway" id="UPA00251">
    <property type="reaction ID" value="UER00318"/>
</dbReference>
<comment type="function">
    <text evidence="10">Catalyzes an early step in the biosynthesis of tetrapyrroles. Binds two molecules of 5-aminolevulinate per subunit, each at a distinct site, and catalyzes their condensation to form porphobilinogen.</text>
</comment>
<dbReference type="PANTHER" id="PTHR11458">
    <property type="entry name" value="DELTA-AMINOLEVULINIC ACID DEHYDRATASE"/>
    <property type="match status" value="1"/>
</dbReference>
<evidence type="ECO:0000256" key="8">
    <source>
        <dbReference type="ARBA" id="ARBA00023239"/>
    </source>
</evidence>
<dbReference type="SMART" id="SM01004">
    <property type="entry name" value="ALAD"/>
    <property type="match status" value="1"/>
</dbReference>
<dbReference type="GO" id="GO:0004655">
    <property type="term" value="F:porphobilinogen synthase activity"/>
    <property type="evidence" value="ECO:0007669"/>
    <property type="project" value="UniProtKB-EC"/>
</dbReference>
<dbReference type="PIRSF" id="PIRSF001415">
    <property type="entry name" value="Porphbilin_synth"/>
    <property type="match status" value="1"/>
</dbReference>
<sequence>MYDLIQRPRRLRRTEGIRRLIRENYVHVDDLIYPIFITHGENIKSEISSLPGNYHWSVDRVLEEVAEIVELRIPGILLFGVPDAKDEIGSAAWAEDGIVQQACQKIKEKYPNLLVITDVCLCQYTDHGHCGRLTKEGEVDNDSTLELLAKTALSHVLAGADMVAPSDMMDGRIAAIRKKLDKNGFSHIPILSYAVKYASNFYGPFRNAAHSAPKQGDRRSYQMDPPNIQEALREARLDVKEGADILMVKPGLAYLDVVKALADNFDLPIACYNVSGEYAMVKAAAEKGWIDEKNVIMEMMVSMKRAGADIIITYFAKEVAKLLQS</sequence>
<evidence type="ECO:0000256" key="5">
    <source>
        <dbReference type="ARBA" id="ARBA00012053"/>
    </source>
</evidence>
<evidence type="ECO:0000256" key="2">
    <source>
        <dbReference type="ARBA" id="ARBA00004694"/>
    </source>
</evidence>
<dbReference type="AlphaFoldDB" id="A0A3Q9HPJ7"/>
<protein>
    <recommendedName>
        <fullName evidence="6 16">Delta-aminolevulinic acid dehydratase</fullName>
        <ecNumber evidence="5 16">4.2.1.24</ecNumber>
    </recommendedName>
</protein>